<keyword evidence="9" id="KW-1185">Reference proteome</keyword>
<dbReference type="GO" id="GO:0071111">
    <property type="term" value="F:cyclic-guanylate-specific phosphodiesterase activity"/>
    <property type="evidence" value="ECO:0007669"/>
    <property type="project" value="UniProtKB-EC"/>
</dbReference>
<feature type="domain" description="CBS" evidence="7">
    <location>
        <begin position="11"/>
        <end position="69"/>
    </location>
</feature>
<organism evidence="8 9">
    <name type="scientific">Sulfurimicrobium lacus</name>
    <dbReference type="NCBI Taxonomy" id="2715678"/>
    <lineage>
        <taxon>Bacteria</taxon>
        <taxon>Pseudomonadati</taxon>
        <taxon>Pseudomonadota</taxon>
        <taxon>Betaproteobacteria</taxon>
        <taxon>Nitrosomonadales</taxon>
        <taxon>Sulfuricellaceae</taxon>
        <taxon>Sulfurimicrobium</taxon>
    </lineage>
</organism>
<evidence type="ECO:0000259" key="7">
    <source>
        <dbReference type="PROSITE" id="PS51371"/>
    </source>
</evidence>
<dbReference type="PANTHER" id="PTHR44757">
    <property type="entry name" value="DIGUANYLATE CYCLASE DGCP"/>
    <property type="match status" value="1"/>
</dbReference>
<dbReference type="AlphaFoldDB" id="A0A6F8VAE1"/>
<dbReference type="NCBIfam" id="TIGR00254">
    <property type="entry name" value="GGDEF"/>
    <property type="match status" value="1"/>
</dbReference>
<dbReference type="InterPro" id="IPR035965">
    <property type="entry name" value="PAS-like_dom_sf"/>
</dbReference>
<dbReference type="SUPFAM" id="SSF55073">
    <property type="entry name" value="Nucleotide cyclase"/>
    <property type="match status" value="1"/>
</dbReference>
<dbReference type="CDD" id="cd09833">
    <property type="entry name" value="CBS_pair_GGDEF_PAS_repeat1"/>
    <property type="match status" value="1"/>
</dbReference>
<dbReference type="FunFam" id="3.30.70.270:FF:000001">
    <property type="entry name" value="Diguanylate cyclase domain protein"/>
    <property type="match status" value="1"/>
</dbReference>
<dbReference type="Pfam" id="PF00563">
    <property type="entry name" value="EAL"/>
    <property type="match status" value="1"/>
</dbReference>
<dbReference type="Proteomes" id="UP000502260">
    <property type="component" value="Chromosome"/>
</dbReference>
<dbReference type="SMART" id="SM00116">
    <property type="entry name" value="CBS"/>
    <property type="match status" value="4"/>
</dbReference>
<dbReference type="Pfam" id="PF00571">
    <property type="entry name" value="CBS"/>
    <property type="match status" value="4"/>
</dbReference>
<dbReference type="InterPro" id="IPR046342">
    <property type="entry name" value="CBS_dom_sf"/>
</dbReference>
<dbReference type="InterPro" id="IPR001610">
    <property type="entry name" value="PAC"/>
</dbReference>
<feature type="domain" description="CBS" evidence="7">
    <location>
        <begin position="75"/>
        <end position="133"/>
    </location>
</feature>
<evidence type="ECO:0000259" key="5">
    <source>
        <dbReference type="PROSITE" id="PS50883"/>
    </source>
</evidence>
<dbReference type="KEGG" id="slac:SKTS_09970"/>
<dbReference type="PANTHER" id="PTHR44757:SF2">
    <property type="entry name" value="BIOFILM ARCHITECTURE MAINTENANCE PROTEIN MBAA"/>
    <property type="match status" value="1"/>
</dbReference>
<dbReference type="Gene3D" id="3.30.450.20">
    <property type="entry name" value="PAS domain"/>
    <property type="match status" value="1"/>
</dbReference>
<name>A0A6F8VAE1_9PROT</name>
<feature type="domain" description="CBS" evidence="7">
    <location>
        <begin position="202"/>
        <end position="260"/>
    </location>
</feature>
<dbReference type="RefSeq" id="WP_173061247.1">
    <property type="nucleotide sequence ID" value="NZ_AP022853.1"/>
</dbReference>
<feature type="domain" description="PAC" evidence="4">
    <location>
        <begin position="350"/>
        <end position="402"/>
    </location>
</feature>
<dbReference type="InterPro" id="IPR035919">
    <property type="entry name" value="EAL_sf"/>
</dbReference>
<dbReference type="Gene3D" id="3.20.20.450">
    <property type="entry name" value="EAL domain"/>
    <property type="match status" value="1"/>
</dbReference>
<dbReference type="PROSITE" id="PS50887">
    <property type="entry name" value="GGDEF"/>
    <property type="match status" value="1"/>
</dbReference>
<dbReference type="PROSITE" id="PS50112">
    <property type="entry name" value="PAS"/>
    <property type="match status" value="1"/>
</dbReference>
<dbReference type="Pfam" id="PF00990">
    <property type="entry name" value="GGDEF"/>
    <property type="match status" value="1"/>
</dbReference>
<dbReference type="InterPro" id="IPR000700">
    <property type="entry name" value="PAS-assoc_C"/>
</dbReference>
<proteinExistence type="predicted"/>
<dbReference type="InterPro" id="IPR000644">
    <property type="entry name" value="CBS_dom"/>
</dbReference>
<dbReference type="Gene3D" id="3.10.580.10">
    <property type="entry name" value="CBS-domain"/>
    <property type="match status" value="2"/>
</dbReference>
<dbReference type="SUPFAM" id="SSF55785">
    <property type="entry name" value="PYP-like sensor domain (PAS domain)"/>
    <property type="match status" value="1"/>
</dbReference>
<dbReference type="InterPro" id="IPR029787">
    <property type="entry name" value="Nucleotide_cyclase"/>
</dbReference>
<protein>
    <recommendedName>
        <fullName evidence="10">Histidine kinase</fullName>
    </recommendedName>
</protein>
<dbReference type="PROSITE" id="PS50883">
    <property type="entry name" value="EAL"/>
    <property type="match status" value="1"/>
</dbReference>
<feature type="domain" description="PAS" evidence="3">
    <location>
        <begin position="277"/>
        <end position="323"/>
    </location>
</feature>
<dbReference type="PROSITE" id="PS50113">
    <property type="entry name" value="PAC"/>
    <property type="match status" value="1"/>
</dbReference>
<dbReference type="SUPFAM" id="SSF54631">
    <property type="entry name" value="CBS-domain pair"/>
    <property type="match status" value="2"/>
</dbReference>
<dbReference type="Pfam" id="PF13426">
    <property type="entry name" value="PAS_9"/>
    <property type="match status" value="1"/>
</dbReference>
<gene>
    <name evidence="8" type="ORF">SKTS_09970</name>
</gene>
<dbReference type="SMART" id="SM00052">
    <property type="entry name" value="EAL"/>
    <property type="match status" value="1"/>
</dbReference>
<dbReference type="SUPFAM" id="SSF141868">
    <property type="entry name" value="EAL domain-like"/>
    <property type="match status" value="1"/>
</dbReference>
<dbReference type="SMART" id="SM00086">
    <property type="entry name" value="PAC"/>
    <property type="match status" value="1"/>
</dbReference>
<evidence type="ECO:0000256" key="1">
    <source>
        <dbReference type="ARBA" id="ARBA00051114"/>
    </source>
</evidence>
<keyword evidence="2" id="KW-0129">CBS domain</keyword>
<sequence>MFSDVTIERIIHPEILSCSSATPLFQAVQRMVDAHYSSILVVDDGAAVGIWTEQDALALDFSDPTFFSTPISSVMSSPVKTIYHKISIGEATLHFREEGVRHFLVVDDEGAHKGIITQSDIVLNQGLEYFISMREVKAVLNKSHLCLSGQTPLHDAVKAMRNTPADALLVEGENGSYGILTERDVLRLIGSNRTSLPIGKLANFPLLSVSSKSSLFHARKVFTENRVRHLGVTGENGELIGLVTFSDILQNIEYDYVHSLQMALREREQSLAVSTQNLRLAEKVFETTFDGIMITGPRNVIESVNPAFTVITGFQARDVIGRTPTILASGRHDSEFYRAMWAEIGEKGYWQGEVWNRRKNGEIYPEWLAINVIRDSTGKVSNYVAIFSDITERKAAESHVRHLAHHDALTDLPNRILFVERLNHAIVHAHRVEQKVAVMFLDLDRFKRINDTLGHTMGDRLLQTVGQRLAACMREDDTVARMGGDEFTVLIENVTDPGSLPSLAQKIIAELSRPVVLDGHELVVTTSIGISIYPDDSDQSDALIKHADAAMYLAKEKGRNNFQFFTSEMNAHAFERMTMETWLRKALERQEFALHYQPQVDIGSHRIVGMEALLRWNQPDVGMIPPVQFIPVAEDTGLIVPIGEWVLLEACSQNKAWQDEGLPHLRVAVNMSGRQFRQKNLVEVISSILKKTGLEPECLELEITESIAMVNADETVTKLHALKAMGIRISMDDFGTGHSSLSYLKQFPIDTLKIDKSFVQDLTRDSTDNTIAAAIAAMARGLKMKIITEGVETEEQLTCLKGMQQGDVQGYYFSHPLPPGEFAALLRGGQPLGEMTPDAGKA</sequence>
<comment type="catalytic activity">
    <reaction evidence="1">
        <text>3',3'-c-di-GMP + H2O = 5'-phosphoguanylyl(3'-&gt;5')guanosine + H(+)</text>
        <dbReference type="Rhea" id="RHEA:24902"/>
        <dbReference type="ChEBI" id="CHEBI:15377"/>
        <dbReference type="ChEBI" id="CHEBI:15378"/>
        <dbReference type="ChEBI" id="CHEBI:58754"/>
        <dbReference type="ChEBI" id="CHEBI:58805"/>
        <dbReference type="EC" id="3.1.4.52"/>
    </reaction>
    <physiologicalReaction direction="left-to-right" evidence="1">
        <dbReference type="Rhea" id="RHEA:24903"/>
    </physiologicalReaction>
</comment>
<evidence type="ECO:0000259" key="4">
    <source>
        <dbReference type="PROSITE" id="PS50113"/>
    </source>
</evidence>
<dbReference type="NCBIfam" id="TIGR00229">
    <property type="entry name" value="sensory_box"/>
    <property type="match status" value="1"/>
</dbReference>
<dbReference type="SMART" id="SM00267">
    <property type="entry name" value="GGDEF"/>
    <property type="match status" value="1"/>
</dbReference>
<feature type="domain" description="GGDEF" evidence="6">
    <location>
        <begin position="434"/>
        <end position="567"/>
    </location>
</feature>
<dbReference type="CDD" id="cd01949">
    <property type="entry name" value="GGDEF"/>
    <property type="match status" value="1"/>
</dbReference>
<dbReference type="Gene3D" id="3.30.70.270">
    <property type="match status" value="1"/>
</dbReference>
<dbReference type="InterPro" id="IPR000160">
    <property type="entry name" value="GGDEF_dom"/>
</dbReference>
<evidence type="ECO:0000313" key="9">
    <source>
        <dbReference type="Proteomes" id="UP000502260"/>
    </source>
</evidence>
<dbReference type="InterPro" id="IPR001633">
    <property type="entry name" value="EAL_dom"/>
</dbReference>
<accession>A0A6F8VAE1</accession>
<dbReference type="PROSITE" id="PS51371">
    <property type="entry name" value="CBS"/>
    <property type="match status" value="4"/>
</dbReference>
<dbReference type="InterPro" id="IPR052155">
    <property type="entry name" value="Biofilm_reg_signaling"/>
</dbReference>
<evidence type="ECO:0000259" key="6">
    <source>
        <dbReference type="PROSITE" id="PS50887"/>
    </source>
</evidence>
<evidence type="ECO:0000259" key="3">
    <source>
        <dbReference type="PROSITE" id="PS50112"/>
    </source>
</evidence>
<evidence type="ECO:0000256" key="2">
    <source>
        <dbReference type="PROSITE-ProRule" id="PRU00703"/>
    </source>
</evidence>
<dbReference type="CDD" id="cd00130">
    <property type="entry name" value="PAS"/>
    <property type="match status" value="1"/>
</dbReference>
<evidence type="ECO:0008006" key="10">
    <source>
        <dbReference type="Google" id="ProtNLM"/>
    </source>
</evidence>
<feature type="domain" description="CBS" evidence="7">
    <location>
        <begin position="140"/>
        <end position="195"/>
    </location>
</feature>
<evidence type="ECO:0000313" key="8">
    <source>
        <dbReference type="EMBL" id="BCB26111.1"/>
    </source>
</evidence>
<dbReference type="FunFam" id="3.20.20.450:FF:000001">
    <property type="entry name" value="Cyclic di-GMP phosphodiesterase yahA"/>
    <property type="match status" value="1"/>
</dbReference>
<dbReference type="EMBL" id="AP022853">
    <property type="protein sequence ID" value="BCB26111.1"/>
    <property type="molecule type" value="Genomic_DNA"/>
</dbReference>
<dbReference type="InterPro" id="IPR000014">
    <property type="entry name" value="PAS"/>
</dbReference>
<reference evidence="9" key="1">
    <citation type="submission" date="2020-03" db="EMBL/GenBank/DDBJ databases">
        <title>Complete genome sequence of sulfur-oxidizing bacterium skT11.</title>
        <authorList>
            <person name="Kanda M."/>
            <person name="Kojima H."/>
            <person name="Fukui M."/>
        </authorList>
    </citation>
    <scope>NUCLEOTIDE SEQUENCE [LARGE SCALE GENOMIC DNA]</scope>
    <source>
        <strain evidence="9">skT11</strain>
    </source>
</reference>
<dbReference type="GO" id="GO:0071732">
    <property type="term" value="P:cellular response to nitric oxide"/>
    <property type="evidence" value="ECO:0007669"/>
    <property type="project" value="UniProtKB-ARBA"/>
</dbReference>
<dbReference type="CDD" id="cd01948">
    <property type="entry name" value="EAL"/>
    <property type="match status" value="1"/>
</dbReference>
<dbReference type="InterPro" id="IPR043128">
    <property type="entry name" value="Rev_trsase/Diguanyl_cyclase"/>
</dbReference>
<feature type="domain" description="EAL" evidence="5">
    <location>
        <begin position="576"/>
        <end position="830"/>
    </location>
</feature>